<dbReference type="GO" id="GO:0032259">
    <property type="term" value="P:methylation"/>
    <property type="evidence" value="ECO:0007669"/>
    <property type="project" value="UniProtKB-KW"/>
</dbReference>
<evidence type="ECO:0000313" key="3">
    <source>
        <dbReference type="Proteomes" id="UP000598820"/>
    </source>
</evidence>
<dbReference type="Pfam" id="PF13649">
    <property type="entry name" value="Methyltransf_25"/>
    <property type="match status" value="1"/>
</dbReference>
<dbReference type="SUPFAM" id="SSF53335">
    <property type="entry name" value="S-adenosyl-L-methionine-dependent methyltransferases"/>
    <property type="match status" value="1"/>
</dbReference>
<dbReference type="RefSeq" id="WP_190886486.1">
    <property type="nucleotide sequence ID" value="NZ_JACWZY010000005.1"/>
</dbReference>
<dbReference type="InterPro" id="IPR041698">
    <property type="entry name" value="Methyltransf_25"/>
</dbReference>
<accession>A0A926XUG2</accession>
<dbReference type="InterPro" id="IPR029063">
    <property type="entry name" value="SAM-dependent_MTases_sf"/>
</dbReference>
<keyword evidence="2" id="KW-0489">Methyltransferase</keyword>
<evidence type="ECO:0000259" key="1">
    <source>
        <dbReference type="Pfam" id="PF13649"/>
    </source>
</evidence>
<organism evidence="2 3">
    <name type="scientific">Spirosoma profusum</name>
    <dbReference type="NCBI Taxonomy" id="2771354"/>
    <lineage>
        <taxon>Bacteria</taxon>
        <taxon>Pseudomonadati</taxon>
        <taxon>Bacteroidota</taxon>
        <taxon>Cytophagia</taxon>
        <taxon>Cytophagales</taxon>
        <taxon>Cytophagaceae</taxon>
        <taxon>Spirosoma</taxon>
    </lineage>
</organism>
<proteinExistence type="predicted"/>
<feature type="domain" description="Methyltransferase" evidence="1">
    <location>
        <begin position="44"/>
        <end position="135"/>
    </location>
</feature>
<evidence type="ECO:0000313" key="2">
    <source>
        <dbReference type="EMBL" id="MBD2700628.1"/>
    </source>
</evidence>
<name>A0A926XUG2_9BACT</name>
<protein>
    <submittedName>
        <fullName evidence="2">Class I SAM-dependent methyltransferase</fullName>
    </submittedName>
</protein>
<gene>
    <name evidence="2" type="ORF">IC229_08275</name>
</gene>
<comment type="caution">
    <text evidence="2">The sequence shown here is derived from an EMBL/GenBank/DDBJ whole genome shotgun (WGS) entry which is preliminary data.</text>
</comment>
<keyword evidence="3" id="KW-1185">Reference proteome</keyword>
<dbReference type="AlphaFoldDB" id="A0A926XUG2"/>
<keyword evidence="2" id="KW-0808">Transferase</keyword>
<dbReference type="Gene3D" id="3.40.50.150">
    <property type="entry name" value="Vaccinia Virus protein VP39"/>
    <property type="match status" value="1"/>
</dbReference>
<dbReference type="Proteomes" id="UP000598820">
    <property type="component" value="Unassembled WGS sequence"/>
</dbReference>
<dbReference type="EMBL" id="JACWZY010000005">
    <property type="protein sequence ID" value="MBD2700628.1"/>
    <property type="molecule type" value="Genomic_DNA"/>
</dbReference>
<dbReference type="PANTHER" id="PTHR43464:SF94">
    <property type="entry name" value="MALONYL-[ACYL-CARRIER PROTEIN] O-METHYLTRANSFERASE"/>
    <property type="match status" value="1"/>
</dbReference>
<reference evidence="2" key="1">
    <citation type="submission" date="2020-09" db="EMBL/GenBank/DDBJ databases">
        <authorList>
            <person name="Kim M.K."/>
        </authorList>
    </citation>
    <scope>NUCLEOTIDE SEQUENCE</scope>
    <source>
        <strain evidence="2">BT702</strain>
    </source>
</reference>
<dbReference type="CDD" id="cd02440">
    <property type="entry name" value="AdoMet_MTases"/>
    <property type="match status" value="1"/>
</dbReference>
<dbReference type="GO" id="GO:0008168">
    <property type="term" value="F:methyltransferase activity"/>
    <property type="evidence" value="ECO:0007669"/>
    <property type="project" value="UniProtKB-KW"/>
</dbReference>
<dbReference type="PANTHER" id="PTHR43464">
    <property type="entry name" value="METHYLTRANSFERASE"/>
    <property type="match status" value="1"/>
</dbReference>
<sequence length="256" mass="29879">MIGRSEEYEKMFKLEGQLWWYRNLHERVVEALEKRFGQRRDIAILDAGCGTGGMLDFLRRKGYKNLRGIDGSADAVAFCQERGFSVALLDMNQLPYFEVDIQYDAIVCNDVFCYFNDAQLTNILSAMAHLLRTDGILISNNNAFDLFWGEHDLAVKSTRRFTLATFERLLPMVGLRITWSTYWSFILSFLILPIRQWQQLQLKLGWRNADNPESDVYLPNFLVNQTLYRIARTEQKLFRRTPFGSSLFLIVELSDE</sequence>